<dbReference type="RefSeq" id="XP_041293549.1">
    <property type="nucleotide sequence ID" value="XM_041437143.1"/>
</dbReference>
<keyword evidence="4" id="KW-0496">Mitochondrion</keyword>
<dbReference type="InterPro" id="IPR036249">
    <property type="entry name" value="Thioredoxin-like_sf"/>
</dbReference>
<sequence length="160" mass="18016">MATKQILRAQLRSYPANGHSAYVPQVRKIVLEYCQNLPSSTNARTFILNDLQRVAWQNPHVEFVVKQRNGHEPIARGFYGCVASFCDTEHSSDLIVVNGRDKVIPLQEFEVNGVEKKVQLLLDSSGAKIKQLKRGRIVESTTEATRGIWSGLHVDTPFKI</sequence>
<dbReference type="EMBL" id="JABBWM010000023">
    <property type="protein sequence ID" value="KAG2109604.1"/>
    <property type="molecule type" value="Genomic_DNA"/>
</dbReference>
<dbReference type="GO" id="GO:0003735">
    <property type="term" value="F:structural constituent of ribosome"/>
    <property type="evidence" value="ECO:0007669"/>
    <property type="project" value="InterPro"/>
</dbReference>
<dbReference type="InterPro" id="IPR039927">
    <property type="entry name" value="Ribosomal_mL43"/>
</dbReference>
<comment type="caution">
    <text evidence="8">The sequence shown here is derived from an EMBL/GenBank/DDBJ whole genome shotgun (WGS) entry which is preliminary data.</text>
</comment>
<evidence type="ECO:0000256" key="2">
    <source>
        <dbReference type="ARBA" id="ARBA00006073"/>
    </source>
</evidence>
<dbReference type="GO" id="GO:0032543">
    <property type="term" value="P:mitochondrial translation"/>
    <property type="evidence" value="ECO:0007669"/>
    <property type="project" value="InterPro"/>
</dbReference>
<dbReference type="SMART" id="SM00916">
    <property type="entry name" value="L51_S25_CI-B8"/>
    <property type="match status" value="1"/>
</dbReference>
<evidence type="ECO:0000256" key="3">
    <source>
        <dbReference type="ARBA" id="ARBA00022980"/>
    </source>
</evidence>
<dbReference type="PANTHER" id="PTHR21396">
    <property type="entry name" value="39S RIBOSOMAL PROTEIN L43"/>
    <property type="match status" value="1"/>
</dbReference>
<protein>
    <recommendedName>
        <fullName evidence="6">Large ribosomal subunit protein mL43</fullName>
    </recommendedName>
</protein>
<evidence type="ECO:0000313" key="8">
    <source>
        <dbReference type="EMBL" id="KAG2109604.1"/>
    </source>
</evidence>
<evidence type="ECO:0000259" key="7">
    <source>
        <dbReference type="SMART" id="SM00916"/>
    </source>
</evidence>
<name>A0A9P7F7D1_9AGAM</name>
<keyword evidence="5" id="KW-0687">Ribonucleoprotein</keyword>
<evidence type="ECO:0000256" key="5">
    <source>
        <dbReference type="ARBA" id="ARBA00023274"/>
    </source>
</evidence>
<evidence type="ECO:0000256" key="4">
    <source>
        <dbReference type="ARBA" id="ARBA00023128"/>
    </source>
</evidence>
<comment type="similarity">
    <text evidence="2">Belongs to the mitochondrion-specific ribosomal protein mL43 family.</text>
</comment>
<dbReference type="GO" id="GO:0005762">
    <property type="term" value="C:mitochondrial large ribosomal subunit"/>
    <property type="evidence" value="ECO:0007669"/>
    <property type="project" value="TreeGrafter"/>
</dbReference>
<feature type="domain" description="Ribosomal protein/NADH dehydrogenase" evidence="7">
    <location>
        <begin position="35"/>
        <end position="125"/>
    </location>
</feature>
<dbReference type="OrthoDB" id="88at2759"/>
<evidence type="ECO:0000256" key="1">
    <source>
        <dbReference type="ARBA" id="ARBA00004173"/>
    </source>
</evidence>
<comment type="subcellular location">
    <subcellularLocation>
        <location evidence="1">Mitochondrion</location>
    </subcellularLocation>
</comment>
<reference evidence="8" key="1">
    <citation type="journal article" date="2020" name="New Phytol.">
        <title>Comparative genomics reveals dynamic genome evolution in host specialist ectomycorrhizal fungi.</title>
        <authorList>
            <person name="Lofgren L.A."/>
            <person name="Nguyen N.H."/>
            <person name="Vilgalys R."/>
            <person name="Ruytinx J."/>
            <person name="Liao H.L."/>
            <person name="Branco S."/>
            <person name="Kuo A."/>
            <person name="LaButti K."/>
            <person name="Lipzen A."/>
            <person name="Andreopoulos W."/>
            <person name="Pangilinan J."/>
            <person name="Riley R."/>
            <person name="Hundley H."/>
            <person name="Na H."/>
            <person name="Barry K."/>
            <person name="Grigoriev I.V."/>
            <person name="Stajich J.E."/>
            <person name="Kennedy P.G."/>
        </authorList>
    </citation>
    <scope>NUCLEOTIDE SEQUENCE</scope>
    <source>
        <strain evidence="8">FC423</strain>
    </source>
</reference>
<organism evidence="8 9">
    <name type="scientific">Suillus discolor</name>
    <dbReference type="NCBI Taxonomy" id="1912936"/>
    <lineage>
        <taxon>Eukaryota</taxon>
        <taxon>Fungi</taxon>
        <taxon>Dikarya</taxon>
        <taxon>Basidiomycota</taxon>
        <taxon>Agaricomycotina</taxon>
        <taxon>Agaricomycetes</taxon>
        <taxon>Agaricomycetidae</taxon>
        <taxon>Boletales</taxon>
        <taxon>Suillineae</taxon>
        <taxon>Suillaceae</taxon>
        <taxon>Suillus</taxon>
    </lineage>
</organism>
<dbReference type="PANTHER" id="PTHR21396:SF2">
    <property type="entry name" value="LARGE RIBOSOMAL SUBUNIT PROTEIN ML43"/>
    <property type="match status" value="1"/>
</dbReference>
<dbReference type="AlphaFoldDB" id="A0A9P7F7D1"/>
<keyword evidence="3" id="KW-0689">Ribosomal protein</keyword>
<accession>A0A9P7F7D1</accession>
<keyword evidence="9" id="KW-1185">Reference proteome</keyword>
<dbReference type="InterPro" id="IPR007741">
    <property type="entry name" value="Ribosomal_mL43/mS25/NADH_DH"/>
</dbReference>
<evidence type="ECO:0000313" key="9">
    <source>
        <dbReference type="Proteomes" id="UP000823399"/>
    </source>
</evidence>
<dbReference type="Proteomes" id="UP000823399">
    <property type="component" value="Unassembled WGS sequence"/>
</dbReference>
<evidence type="ECO:0000256" key="6">
    <source>
        <dbReference type="ARBA" id="ARBA00035188"/>
    </source>
</evidence>
<dbReference type="Gene3D" id="3.40.30.10">
    <property type="entry name" value="Glutaredoxin"/>
    <property type="match status" value="1"/>
</dbReference>
<dbReference type="GeneID" id="64699402"/>
<dbReference type="SUPFAM" id="SSF52833">
    <property type="entry name" value="Thioredoxin-like"/>
    <property type="match status" value="1"/>
</dbReference>
<proteinExistence type="inferred from homology"/>
<gene>
    <name evidence="8" type="ORF">F5147DRAFT_691477</name>
</gene>